<proteinExistence type="predicted"/>
<evidence type="ECO:0000313" key="3">
    <source>
        <dbReference type="Proteomes" id="UP001417504"/>
    </source>
</evidence>
<gene>
    <name evidence="2" type="ORF">Sjap_015405</name>
</gene>
<dbReference type="Pfam" id="PF03004">
    <property type="entry name" value="Transposase_24"/>
    <property type="match status" value="1"/>
</dbReference>
<reference evidence="2 3" key="1">
    <citation type="submission" date="2024-01" db="EMBL/GenBank/DDBJ databases">
        <title>Genome assemblies of Stephania.</title>
        <authorList>
            <person name="Yang L."/>
        </authorList>
    </citation>
    <scope>NUCLEOTIDE SEQUENCE [LARGE SCALE GENOMIC DNA]</scope>
    <source>
        <strain evidence="2">QJT</strain>
        <tissue evidence="2">Leaf</tissue>
    </source>
</reference>
<comment type="caution">
    <text evidence="2">The sequence shown here is derived from an EMBL/GenBank/DDBJ whole genome shotgun (WGS) entry which is preliminary data.</text>
</comment>
<evidence type="ECO:0000256" key="1">
    <source>
        <dbReference type="SAM" id="MobiDB-lite"/>
    </source>
</evidence>
<dbReference type="EMBL" id="JBBNAE010000006">
    <property type="protein sequence ID" value="KAK9116458.1"/>
    <property type="molecule type" value="Genomic_DNA"/>
</dbReference>
<accession>A0AAP0IJ69</accession>
<evidence type="ECO:0000313" key="2">
    <source>
        <dbReference type="EMBL" id="KAK9116458.1"/>
    </source>
</evidence>
<name>A0AAP0IJ69_9MAGN</name>
<feature type="compositionally biased region" description="Polar residues" evidence="1">
    <location>
        <begin position="44"/>
        <end position="63"/>
    </location>
</feature>
<sequence>MKNFSLLDKTLVDSFYGTNTFMEGSVATGSPRRLSLSTPSSSRQNTPSPSMPTHTSRSMSFNTQKERLRKKLKREVKVPELYMHAHTKKYDGNTIINQRLAVIYTKGCISG</sequence>
<keyword evidence="3" id="KW-1185">Reference proteome</keyword>
<protein>
    <submittedName>
        <fullName evidence="2">Uncharacterized protein</fullName>
    </submittedName>
</protein>
<dbReference type="InterPro" id="IPR004252">
    <property type="entry name" value="Probable_transposase_24"/>
</dbReference>
<dbReference type="Proteomes" id="UP001417504">
    <property type="component" value="Unassembled WGS sequence"/>
</dbReference>
<feature type="compositionally biased region" description="Low complexity" evidence="1">
    <location>
        <begin position="30"/>
        <end position="43"/>
    </location>
</feature>
<organism evidence="2 3">
    <name type="scientific">Stephania japonica</name>
    <dbReference type="NCBI Taxonomy" id="461633"/>
    <lineage>
        <taxon>Eukaryota</taxon>
        <taxon>Viridiplantae</taxon>
        <taxon>Streptophyta</taxon>
        <taxon>Embryophyta</taxon>
        <taxon>Tracheophyta</taxon>
        <taxon>Spermatophyta</taxon>
        <taxon>Magnoliopsida</taxon>
        <taxon>Ranunculales</taxon>
        <taxon>Menispermaceae</taxon>
        <taxon>Menispermoideae</taxon>
        <taxon>Cissampelideae</taxon>
        <taxon>Stephania</taxon>
    </lineage>
</organism>
<dbReference type="AlphaFoldDB" id="A0AAP0IJ69"/>
<feature type="region of interest" description="Disordered" evidence="1">
    <location>
        <begin position="26"/>
        <end position="73"/>
    </location>
</feature>